<gene>
    <name evidence="3" type="ORF">LX64_03548</name>
</gene>
<organism evidence="3 4">
    <name type="scientific">Chitinophaga skermanii</name>
    <dbReference type="NCBI Taxonomy" id="331697"/>
    <lineage>
        <taxon>Bacteria</taxon>
        <taxon>Pseudomonadati</taxon>
        <taxon>Bacteroidota</taxon>
        <taxon>Chitinophagia</taxon>
        <taxon>Chitinophagales</taxon>
        <taxon>Chitinophagaceae</taxon>
        <taxon>Chitinophaga</taxon>
    </lineage>
</organism>
<dbReference type="PANTHER" id="PTHR33446">
    <property type="entry name" value="PROTEIN TONB-RELATED"/>
    <property type="match status" value="1"/>
</dbReference>
<dbReference type="Pfam" id="PF03544">
    <property type="entry name" value="TonB_C"/>
    <property type="match status" value="1"/>
</dbReference>
<evidence type="ECO:0000256" key="1">
    <source>
        <dbReference type="SAM" id="SignalP"/>
    </source>
</evidence>
<dbReference type="Proteomes" id="UP000249547">
    <property type="component" value="Unassembled WGS sequence"/>
</dbReference>
<dbReference type="PROSITE" id="PS52015">
    <property type="entry name" value="TONB_CTD"/>
    <property type="match status" value="1"/>
</dbReference>
<dbReference type="EMBL" id="QLLL01000006">
    <property type="protein sequence ID" value="RAJ02528.1"/>
    <property type="molecule type" value="Genomic_DNA"/>
</dbReference>
<name>A0A327QF68_9BACT</name>
<sequence length="257" mass="28434">MNLRMFLTVCLLGCLLEANALHQTTADTSLISQNAAYIGGDTAMNNFLLKTINWPLLQQKVRNRGKASFAFTIEKDGSVVNVRPVGLSSNRAMESQLANTLKKMPKWQPAMLNGQAVPTMCYLPFEFEVTEDHQIALTPGDLRMEEHRAAQFPGGEQAFQEVIGAYLQTYVQNFPGKDLSGNAYVQFDVSARGKLSNINGTNKSTNKILESCIVEVLKNSDRWQPGKVNGQIVESHCVLPVRCVQTGNDVAVRVNER</sequence>
<feature type="signal peptide" evidence="1">
    <location>
        <begin position="1"/>
        <end position="20"/>
    </location>
</feature>
<dbReference type="SUPFAM" id="SSF74653">
    <property type="entry name" value="TolA/TonB C-terminal domain"/>
    <property type="match status" value="2"/>
</dbReference>
<feature type="chain" id="PRO_5016435428" evidence="1">
    <location>
        <begin position="21"/>
        <end position="257"/>
    </location>
</feature>
<proteinExistence type="predicted"/>
<dbReference type="AlphaFoldDB" id="A0A327QF68"/>
<dbReference type="GO" id="GO:0055085">
    <property type="term" value="P:transmembrane transport"/>
    <property type="evidence" value="ECO:0007669"/>
    <property type="project" value="InterPro"/>
</dbReference>
<feature type="domain" description="TonB C-terminal" evidence="2">
    <location>
        <begin position="39"/>
        <end position="136"/>
    </location>
</feature>
<dbReference type="RefSeq" id="WP_111598960.1">
    <property type="nucleotide sequence ID" value="NZ_QLLL01000006.1"/>
</dbReference>
<dbReference type="PANTHER" id="PTHR33446:SF2">
    <property type="entry name" value="PROTEIN TONB"/>
    <property type="match status" value="1"/>
</dbReference>
<dbReference type="OrthoDB" id="9814002at2"/>
<evidence type="ECO:0000313" key="4">
    <source>
        <dbReference type="Proteomes" id="UP000249547"/>
    </source>
</evidence>
<comment type="caution">
    <text evidence="3">The sequence shown here is derived from an EMBL/GenBank/DDBJ whole genome shotgun (WGS) entry which is preliminary data.</text>
</comment>
<dbReference type="Gene3D" id="3.30.1150.10">
    <property type="match status" value="2"/>
</dbReference>
<dbReference type="GO" id="GO:0098797">
    <property type="term" value="C:plasma membrane protein complex"/>
    <property type="evidence" value="ECO:0007669"/>
    <property type="project" value="TreeGrafter"/>
</dbReference>
<protein>
    <submittedName>
        <fullName evidence="3">TonB-like protein</fullName>
    </submittedName>
</protein>
<keyword evidence="1" id="KW-0732">Signal</keyword>
<keyword evidence="4" id="KW-1185">Reference proteome</keyword>
<reference evidence="3 4" key="1">
    <citation type="submission" date="2018-06" db="EMBL/GenBank/DDBJ databases">
        <title>Genomic Encyclopedia of Archaeal and Bacterial Type Strains, Phase II (KMG-II): from individual species to whole genera.</title>
        <authorList>
            <person name="Goeker M."/>
        </authorList>
    </citation>
    <scope>NUCLEOTIDE SEQUENCE [LARGE SCALE GENOMIC DNA]</scope>
    <source>
        <strain evidence="3 4">DSM 23857</strain>
    </source>
</reference>
<evidence type="ECO:0000313" key="3">
    <source>
        <dbReference type="EMBL" id="RAJ02528.1"/>
    </source>
</evidence>
<dbReference type="InterPro" id="IPR037682">
    <property type="entry name" value="TonB_C"/>
</dbReference>
<accession>A0A327QF68</accession>
<evidence type="ECO:0000259" key="2">
    <source>
        <dbReference type="PROSITE" id="PS52015"/>
    </source>
</evidence>
<dbReference type="GO" id="GO:0031992">
    <property type="term" value="F:energy transducer activity"/>
    <property type="evidence" value="ECO:0007669"/>
    <property type="project" value="TreeGrafter"/>
</dbReference>
<dbReference type="InterPro" id="IPR051045">
    <property type="entry name" value="TonB-dependent_transducer"/>
</dbReference>